<name>A0A501PNH3_9PROT</name>
<gene>
    <name evidence="2" type="ORF">FIV46_07225</name>
</gene>
<organism evidence="2 3">
    <name type="scientific">Emcibacter nanhaiensis</name>
    <dbReference type="NCBI Taxonomy" id="1505037"/>
    <lineage>
        <taxon>Bacteria</taxon>
        <taxon>Pseudomonadati</taxon>
        <taxon>Pseudomonadota</taxon>
        <taxon>Alphaproteobacteria</taxon>
        <taxon>Emcibacterales</taxon>
        <taxon>Emcibacteraceae</taxon>
        <taxon>Emcibacter</taxon>
    </lineage>
</organism>
<reference evidence="3" key="1">
    <citation type="submission" date="2019-06" db="EMBL/GenBank/DDBJ databases">
        <title>The complete genome of Emcibacter congregatus ZYLT.</title>
        <authorList>
            <person name="Zhao Z."/>
        </authorList>
    </citation>
    <scope>NUCLEOTIDE SEQUENCE [LARGE SCALE GENOMIC DNA]</scope>
    <source>
        <strain evidence="3">MCCC 1A06723</strain>
    </source>
</reference>
<dbReference type="Proteomes" id="UP000319148">
    <property type="component" value="Unassembled WGS sequence"/>
</dbReference>
<proteinExistence type="predicted"/>
<feature type="signal peptide" evidence="1">
    <location>
        <begin position="1"/>
        <end position="22"/>
    </location>
</feature>
<feature type="chain" id="PRO_5021246269" evidence="1">
    <location>
        <begin position="23"/>
        <end position="168"/>
    </location>
</feature>
<dbReference type="InterPro" id="IPR046525">
    <property type="entry name" value="DUF6702"/>
</dbReference>
<evidence type="ECO:0000256" key="1">
    <source>
        <dbReference type="SAM" id="SignalP"/>
    </source>
</evidence>
<dbReference type="Pfam" id="PF20420">
    <property type="entry name" value="DUF6702"/>
    <property type="match status" value="1"/>
</dbReference>
<comment type="caution">
    <text evidence="2">The sequence shown here is derived from an EMBL/GenBank/DDBJ whole genome shotgun (WGS) entry which is preliminary data.</text>
</comment>
<keyword evidence="3" id="KW-1185">Reference proteome</keyword>
<dbReference type="OrthoDB" id="5741133at2"/>
<dbReference type="AlphaFoldDB" id="A0A501PNH3"/>
<evidence type="ECO:0000313" key="2">
    <source>
        <dbReference type="EMBL" id="TPD61983.1"/>
    </source>
</evidence>
<evidence type="ECO:0000313" key="3">
    <source>
        <dbReference type="Proteomes" id="UP000319148"/>
    </source>
</evidence>
<keyword evidence="1" id="KW-0732">Signal</keyword>
<protein>
    <submittedName>
        <fullName evidence="2">Uncharacterized protein</fullName>
    </submittedName>
</protein>
<sequence length="168" mass="18770">MRRLLLSLIAILVLVSGGQALAHRFAASFTVVQLREDKGAIQVTHRLFTHDVEDLIRTHSAVGGGELTDDNISSFLKDYVGSSFALYDGNGERIDLKWVGYEYTVEDIHVYQEVPLPDGLKQIGVIDRILTETFPDQVNRVNIEKSDKVQTLIFRKGDGLKIADIDSK</sequence>
<dbReference type="EMBL" id="VFIY01000005">
    <property type="protein sequence ID" value="TPD61983.1"/>
    <property type="molecule type" value="Genomic_DNA"/>
</dbReference>
<accession>A0A501PNH3</accession>
<dbReference type="RefSeq" id="WP_139939897.1">
    <property type="nucleotide sequence ID" value="NZ_JBHSYP010000003.1"/>
</dbReference>